<feature type="transmembrane region" description="Helical" evidence="7">
    <location>
        <begin position="194"/>
        <end position="214"/>
    </location>
</feature>
<evidence type="ECO:0000313" key="9">
    <source>
        <dbReference type="Proteomes" id="UP000023152"/>
    </source>
</evidence>
<reference evidence="8 9" key="1">
    <citation type="journal article" date="2013" name="Curr. Biol.">
        <title>The Genome of the Foraminiferan Reticulomyxa filosa.</title>
        <authorList>
            <person name="Glockner G."/>
            <person name="Hulsmann N."/>
            <person name="Schleicher M."/>
            <person name="Noegel A.A."/>
            <person name="Eichinger L."/>
            <person name="Gallinger C."/>
            <person name="Pawlowski J."/>
            <person name="Sierra R."/>
            <person name="Euteneuer U."/>
            <person name="Pillet L."/>
            <person name="Moustafa A."/>
            <person name="Platzer M."/>
            <person name="Groth M."/>
            <person name="Szafranski K."/>
            <person name="Schliwa M."/>
        </authorList>
    </citation>
    <scope>NUCLEOTIDE SEQUENCE [LARGE SCALE GENOMIC DNA]</scope>
</reference>
<feature type="transmembrane region" description="Helical" evidence="7">
    <location>
        <begin position="144"/>
        <end position="173"/>
    </location>
</feature>
<evidence type="ECO:0000256" key="7">
    <source>
        <dbReference type="SAM" id="Phobius"/>
    </source>
</evidence>
<keyword evidence="4 7" id="KW-1133">Transmembrane helix</keyword>
<dbReference type="InterPro" id="IPR012926">
    <property type="entry name" value="TMEM120A/B"/>
</dbReference>
<dbReference type="GO" id="GO:0016020">
    <property type="term" value="C:membrane"/>
    <property type="evidence" value="ECO:0007669"/>
    <property type="project" value="UniProtKB-SubCell"/>
</dbReference>
<keyword evidence="6" id="KW-0175">Coiled coil</keyword>
<feature type="coiled-coil region" evidence="6">
    <location>
        <begin position="70"/>
        <end position="97"/>
    </location>
</feature>
<comment type="subcellular location">
    <subcellularLocation>
        <location evidence="1">Membrane</location>
        <topology evidence="1">Multi-pass membrane protein</topology>
    </subcellularLocation>
</comment>
<feature type="transmembrane region" description="Helical" evidence="7">
    <location>
        <begin position="281"/>
        <end position="300"/>
    </location>
</feature>
<dbReference type="Pfam" id="PF07851">
    <property type="entry name" value="TMEM120A-B"/>
    <property type="match status" value="1"/>
</dbReference>
<organism evidence="8 9">
    <name type="scientific">Reticulomyxa filosa</name>
    <dbReference type="NCBI Taxonomy" id="46433"/>
    <lineage>
        <taxon>Eukaryota</taxon>
        <taxon>Sar</taxon>
        <taxon>Rhizaria</taxon>
        <taxon>Retaria</taxon>
        <taxon>Foraminifera</taxon>
        <taxon>Monothalamids</taxon>
        <taxon>Reticulomyxidae</taxon>
        <taxon>Reticulomyxa</taxon>
    </lineage>
</organism>
<keyword evidence="3 7" id="KW-0812">Transmembrane</keyword>
<gene>
    <name evidence="8" type="ORF">RFI_27749</name>
</gene>
<dbReference type="EMBL" id="ASPP01023973">
    <property type="protein sequence ID" value="ETO09627.1"/>
    <property type="molecule type" value="Genomic_DNA"/>
</dbReference>
<evidence type="ECO:0000256" key="5">
    <source>
        <dbReference type="ARBA" id="ARBA00023136"/>
    </source>
</evidence>
<sequence>MNENDIKELMKSIDEISNELKAVSETFETSTQQLNQKFKQIDQCISKTKTKTKMYNDLWSEWQEMNVQVGNGSENERSKYEKQMEEMKKDLELTKKISESISSYEQNRSYFLIGLMGNAPMKLWNEIDRAKFKTEYNRFKQHTLWVFLLFPLLQLYFHFNIFLHQIHSLYLFYYYTSLAIRENILKQNGSRIDYWWIVHHYITLFVSLLFLVNLTPTHPAVVTGGVYLIDYFMLWQGIVIVLQMRYQEKRHYVRKALAKKNAMDVRTTEVIDERPHGDFEFLVPALYITYFFQLIIAFYFAYVCCAQEFSCFYDRAQMGLLAMCWTILPIGNLSTLVKVLYRKRVIHNSTNRITHAFNKAKQSFTSIFDTKDK</sequence>
<evidence type="ECO:0000313" key="8">
    <source>
        <dbReference type="EMBL" id="ETO09627.1"/>
    </source>
</evidence>
<evidence type="ECO:0000256" key="6">
    <source>
        <dbReference type="SAM" id="Coils"/>
    </source>
</evidence>
<dbReference type="PANTHER" id="PTHR21433">
    <property type="entry name" value="TRANSMEMBRANE PROTEIN INDUCED BY TUMOR NECROSIS FACTOR ALPHA"/>
    <property type="match status" value="1"/>
</dbReference>
<comment type="similarity">
    <text evidence="2">Belongs to the TMEM120 family.</text>
</comment>
<evidence type="ECO:0000256" key="1">
    <source>
        <dbReference type="ARBA" id="ARBA00004141"/>
    </source>
</evidence>
<keyword evidence="5 7" id="KW-0472">Membrane</keyword>
<proteinExistence type="inferred from homology"/>
<dbReference type="OrthoDB" id="2015098at2759"/>
<protein>
    <recommendedName>
        <fullName evidence="10">Transmembrane protein</fullName>
    </recommendedName>
</protein>
<dbReference type="AlphaFoldDB" id="X6M837"/>
<dbReference type="OMA" id="YFYLAMA"/>
<feature type="transmembrane region" description="Helical" evidence="7">
    <location>
        <begin position="220"/>
        <end position="242"/>
    </location>
</feature>
<evidence type="ECO:0000256" key="4">
    <source>
        <dbReference type="ARBA" id="ARBA00022989"/>
    </source>
</evidence>
<keyword evidence="9" id="KW-1185">Reference proteome</keyword>
<evidence type="ECO:0008006" key="10">
    <source>
        <dbReference type="Google" id="ProtNLM"/>
    </source>
</evidence>
<evidence type="ECO:0000256" key="3">
    <source>
        <dbReference type="ARBA" id="ARBA00022692"/>
    </source>
</evidence>
<dbReference type="PANTHER" id="PTHR21433:SF0">
    <property type="entry name" value="TRANSMEMBRANE PROTEIN 120 HOMOLOG"/>
    <property type="match status" value="1"/>
</dbReference>
<name>X6M837_RETFI</name>
<evidence type="ECO:0000256" key="2">
    <source>
        <dbReference type="ARBA" id="ARBA00009700"/>
    </source>
</evidence>
<feature type="transmembrane region" description="Helical" evidence="7">
    <location>
        <begin position="320"/>
        <end position="341"/>
    </location>
</feature>
<comment type="caution">
    <text evidence="8">The sequence shown here is derived from an EMBL/GenBank/DDBJ whole genome shotgun (WGS) entry which is preliminary data.</text>
</comment>
<dbReference type="Proteomes" id="UP000023152">
    <property type="component" value="Unassembled WGS sequence"/>
</dbReference>
<accession>X6M837</accession>